<keyword evidence="2 4" id="KW-0575">Peroxidase</keyword>
<evidence type="ECO:0000313" key="6">
    <source>
        <dbReference type="EMBL" id="SHI64759.1"/>
    </source>
</evidence>
<reference evidence="7" key="1">
    <citation type="submission" date="2016-11" db="EMBL/GenBank/DDBJ databases">
        <authorList>
            <person name="Varghese N."/>
            <person name="Submissions S."/>
        </authorList>
    </citation>
    <scope>NUCLEOTIDE SEQUENCE [LARGE SCALE GENOMIC DNA]</scope>
    <source>
        <strain evidence="7">DSM 18829</strain>
    </source>
</reference>
<dbReference type="PROSITE" id="PS00460">
    <property type="entry name" value="GLUTATHIONE_PEROXID_1"/>
    <property type="match status" value="1"/>
</dbReference>
<dbReference type="OrthoDB" id="9789406at2"/>
<comment type="similarity">
    <text evidence="1 4">Belongs to the glutathione peroxidase family.</text>
</comment>
<dbReference type="InterPro" id="IPR036249">
    <property type="entry name" value="Thioredoxin-like_sf"/>
</dbReference>
<protein>
    <recommendedName>
        <fullName evidence="4">Glutathione peroxidase</fullName>
    </recommendedName>
</protein>
<dbReference type="Gene3D" id="3.40.30.10">
    <property type="entry name" value="Glutaredoxin"/>
    <property type="match status" value="1"/>
</dbReference>
<dbReference type="PROSITE" id="PS51352">
    <property type="entry name" value="THIOREDOXIN_2"/>
    <property type="match status" value="1"/>
</dbReference>
<dbReference type="FunFam" id="3.40.30.10:FF:000010">
    <property type="entry name" value="Glutathione peroxidase"/>
    <property type="match status" value="1"/>
</dbReference>
<dbReference type="STRING" id="415425.SAMN05444363_1107"/>
<dbReference type="RefSeq" id="WP_073309354.1">
    <property type="nucleotide sequence ID" value="NZ_FQZI01000002.1"/>
</dbReference>
<dbReference type="GO" id="GO:0034599">
    <property type="term" value="P:cellular response to oxidative stress"/>
    <property type="evidence" value="ECO:0007669"/>
    <property type="project" value="TreeGrafter"/>
</dbReference>
<keyword evidence="7" id="KW-1185">Reference proteome</keyword>
<dbReference type="PROSITE" id="PS51355">
    <property type="entry name" value="GLUTATHIONE_PEROXID_3"/>
    <property type="match status" value="1"/>
</dbReference>
<dbReference type="AlphaFoldDB" id="A0A1M6CUX4"/>
<gene>
    <name evidence="6" type="ORF">SAMN05444363_1107</name>
</gene>
<feature type="domain" description="Thioredoxin" evidence="5">
    <location>
        <begin position="38"/>
        <end position="199"/>
    </location>
</feature>
<dbReference type="GO" id="GO:0004601">
    <property type="term" value="F:peroxidase activity"/>
    <property type="evidence" value="ECO:0007669"/>
    <property type="project" value="UniProtKB-KW"/>
</dbReference>
<dbReference type="CDD" id="cd00340">
    <property type="entry name" value="GSH_Peroxidase"/>
    <property type="match status" value="1"/>
</dbReference>
<evidence type="ECO:0000256" key="3">
    <source>
        <dbReference type="ARBA" id="ARBA00023002"/>
    </source>
</evidence>
<dbReference type="EMBL" id="FQZI01000002">
    <property type="protein sequence ID" value="SHI64759.1"/>
    <property type="molecule type" value="Genomic_DNA"/>
</dbReference>
<dbReference type="InterPro" id="IPR000889">
    <property type="entry name" value="Glutathione_peroxidase"/>
</dbReference>
<sequence length="199" mass="22330">MKKKLLIVALMAVVTFSCKNQEDSIKNKAVNVESIQENTAGEDIYQFKVNDISGKEFDLASLKGKKVMIVNTASECGLTPQYEQLQALYDEFKGKNFVVIGFPSNDFANQEPGSNADIAAFCSKNYGVNFPMMEKISVKGESMHPLYQFLTSKAKNGIEENKVEWNFQKYLINEKGHLDKVLSPQTLPIDEVVINWISS</sequence>
<dbReference type="SUPFAM" id="SSF52833">
    <property type="entry name" value="Thioredoxin-like"/>
    <property type="match status" value="1"/>
</dbReference>
<evidence type="ECO:0000256" key="1">
    <source>
        <dbReference type="ARBA" id="ARBA00006926"/>
    </source>
</evidence>
<evidence type="ECO:0000256" key="2">
    <source>
        <dbReference type="ARBA" id="ARBA00022559"/>
    </source>
</evidence>
<evidence type="ECO:0000313" key="7">
    <source>
        <dbReference type="Proteomes" id="UP000184488"/>
    </source>
</evidence>
<accession>A0A1M6CUX4</accession>
<dbReference type="PRINTS" id="PR01011">
    <property type="entry name" value="GLUTPROXDASE"/>
</dbReference>
<organism evidence="6 7">
    <name type="scientific">Flavobacterium terrae</name>
    <dbReference type="NCBI Taxonomy" id="415425"/>
    <lineage>
        <taxon>Bacteria</taxon>
        <taxon>Pseudomonadati</taxon>
        <taxon>Bacteroidota</taxon>
        <taxon>Flavobacteriia</taxon>
        <taxon>Flavobacteriales</taxon>
        <taxon>Flavobacteriaceae</taxon>
        <taxon>Flavobacterium</taxon>
    </lineage>
</organism>
<name>A0A1M6CUX4_9FLAO</name>
<dbReference type="InterPro" id="IPR013766">
    <property type="entry name" value="Thioredoxin_domain"/>
</dbReference>
<dbReference type="PANTHER" id="PTHR11592:SF78">
    <property type="entry name" value="GLUTATHIONE PEROXIDASE"/>
    <property type="match status" value="1"/>
</dbReference>
<proteinExistence type="inferred from homology"/>
<dbReference type="InterPro" id="IPR029759">
    <property type="entry name" value="GPX_AS"/>
</dbReference>
<evidence type="ECO:0000256" key="4">
    <source>
        <dbReference type="RuleBase" id="RU000499"/>
    </source>
</evidence>
<keyword evidence="3 4" id="KW-0560">Oxidoreductase</keyword>
<dbReference type="PROSITE" id="PS51257">
    <property type="entry name" value="PROKAR_LIPOPROTEIN"/>
    <property type="match status" value="1"/>
</dbReference>
<dbReference type="Proteomes" id="UP000184488">
    <property type="component" value="Unassembled WGS sequence"/>
</dbReference>
<dbReference type="Pfam" id="PF00255">
    <property type="entry name" value="GSHPx"/>
    <property type="match status" value="1"/>
</dbReference>
<dbReference type="PANTHER" id="PTHR11592">
    <property type="entry name" value="GLUTATHIONE PEROXIDASE"/>
    <property type="match status" value="1"/>
</dbReference>
<evidence type="ECO:0000259" key="5">
    <source>
        <dbReference type="PROSITE" id="PS51352"/>
    </source>
</evidence>